<protein>
    <submittedName>
        <fullName evidence="3">Uncharacterized protein</fullName>
    </submittedName>
</protein>
<dbReference type="InterPro" id="IPR051450">
    <property type="entry name" value="Gfo/Idh/MocA_Oxidoreductases"/>
</dbReference>
<dbReference type="InterPro" id="IPR004104">
    <property type="entry name" value="Gfo/Idh/MocA-like_OxRdtase_C"/>
</dbReference>
<name>A0A9P9EKF8_9PLEO</name>
<dbReference type="Pfam" id="PF01408">
    <property type="entry name" value="GFO_IDH_MocA"/>
    <property type="match status" value="1"/>
</dbReference>
<gene>
    <name evidence="3" type="ORF">B0J11DRAFT_421560</name>
</gene>
<dbReference type="GO" id="GO:0000166">
    <property type="term" value="F:nucleotide binding"/>
    <property type="evidence" value="ECO:0007669"/>
    <property type="project" value="InterPro"/>
</dbReference>
<dbReference type="Gene3D" id="3.30.360.10">
    <property type="entry name" value="Dihydrodipicolinate Reductase, domain 2"/>
    <property type="match status" value="1"/>
</dbReference>
<evidence type="ECO:0000259" key="1">
    <source>
        <dbReference type="Pfam" id="PF01408"/>
    </source>
</evidence>
<dbReference type="SUPFAM" id="SSF51735">
    <property type="entry name" value="NAD(P)-binding Rossmann-fold domains"/>
    <property type="match status" value="1"/>
</dbReference>
<sequence length="361" mass="40064">MASKKCIKMAVVGFGLVGPRHAEAIMKNRGAELVCIVDPSPAAATLAEQFHCLIFQSVSAMLDSPSQPDAALVCTPNHTHVAVAKELLEGGVDVLCEKPISVDVESGQELVECAYKHGRKLLIGHHRRFNRYVVTAKKHVQSLGQLIAVNGLWTIYKPMQYFDPPTEWRRLNSAGPVFINLIHDIDILHYLFGPITRVYAERTLSQRKFDTEEGAAITLRFASGMVGSFILSDAVVSPHNFECGTGENPTIPKVGKDFYRVFGSEGSLSIPDMIKWSYFGEEKSWNRELLAEKLEVPELDIPFELQIEHFVKVINEVEMPSCSGEEGLRAVAVCHAIKKSMEEGRPIEIVAKLAPVEEIIR</sequence>
<proteinExistence type="predicted"/>
<dbReference type="Gene3D" id="3.40.50.720">
    <property type="entry name" value="NAD(P)-binding Rossmann-like Domain"/>
    <property type="match status" value="1"/>
</dbReference>
<accession>A0A9P9EKF8</accession>
<dbReference type="AlphaFoldDB" id="A0A9P9EKF8"/>
<reference evidence="3" key="1">
    <citation type="journal article" date="2021" name="Nat. Commun.">
        <title>Genetic determinants of endophytism in the Arabidopsis root mycobiome.</title>
        <authorList>
            <person name="Mesny F."/>
            <person name="Miyauchi S."/>
            <person name="Thiergart T."/>
            <person name="Pickel B."/>
            <person name="Atanasova L."/>
            <person name="Karlsson M."/>
            <person name="Huettel B."/>
            <person name="Barry K.W."/>
            <person name="Haridas S."/>
            <person name="Chen C."/>
            <person name="Bauer D."/>
            <person name="Andreopoulos W."/>
            <person name="Pangilinan J."/>
            <person name="LaButti K."/>
            <person name="Riley R."/>
            <person name="Lipzen A."/>
            <person name="Clum A."/>
            <person name="Drula E."/>
            <person name="Henrissat B."/>
            <person name="Kohler A."/>
            <person name="Grigoriev I.V."/>
            <person name="Martin F.M."/>
            <person name="Hacquard S."/>
        </authorList>
    </citation>
    <scope>NUCLEOTIDE SEQUENCE</scope>
    <source>
        <strain evidence="3">MPI-CAGE-CH-0243</strain>
    </source>
</reference>
<comment type="caution">
    <text evidence="3">The sequence shown here is derived from an EMBL/GenBank/DDBJ whole genome shotgun (WGS) entry which is preliminary data.</text>
</comment>
<evidence type="ECO:0000313" key="3">
    <source>
        <dbReference type="EMBL" id="KAH7139102.1"/>
    </source>
</evidence>
<dbReference type="SUPFAM" id="SSF55347">
    <property type="entry name" value="Glyceraldehyde-3-phosphate dehydrogenase-like, C-terminal domain"/>
    <property type="match status" value="1"/>
</dbReference>
<dbReference type="Proteomes" id="UP000700596">
    <property type="component" value="Unassembled WGS sequence"/>
</dbReference>
<dbReference type="InterPro" id="IPR000683">
    <property type="entry name" value="Gfo/Idh/MocA-like_OxRdtase_N"/>
</dbReference>
<feature type="domain" description="Gfo/Idh/MocA-like oxidoreductase N-terminal" evidence="1">
    <location>
        <begin position="7"/>
        <end position="125"/>
    </location>
</feature>
<dbReference type="PANTHER" id="PTHR43377:SF1">
    <property type="entry name" value="BILIVERDIN REDUCTASE A"/>
    <property type="match status" value="1"/>
</dbReference>
<dbReference type="PANTHER" id="PTHR43377">
    <property type="entry name" value="BILIVERDIN REDUCTASE A"/>
    <property type="match status" value="1"/>
</dbReference>
<keyword evidence="4" id="KW-1185">Reference proteome</keyword>
<evidence type="ECO:0000259" key="2">
    <source>
        <dbReference type="Pfam" id="PF02894"/>
    </source>
</evidence>
<dbReference type="Pfam" id="PF02894">
    <property type="entry name" value="GFO_IDH_MocA_C"/>
    <property type="match status" value="1"/>
</dbReference>
<organism evidence="3 4">
    <name type="scientific">Dendryphion nanum</name>
    <dbReference type="NCBI Taxonomy" id="256645"/>
    <lineage>
        <taxon>Eukaryota</taxon>
        <taxon>Fungi</taxon>
        <taxon>Dikarya</taxon>
        <taxon>Ascomycota</taxon>
        <taxon>Pezizomycotina</taxon>
        <taxon>Dothideomycetes</taxon>
        <taxon>Pleosporomycetidae</taxon>
        <taxon>Pleosporales</taxon>
        <taxon>Torulaceae</taxon>
        <taxon>Dendryphion</taxon>
    </lineage>
</organism>
<evidence type="ECO:0000313" key="4">
    <source>
        <dbReference type="Proteomes" id="UP000700596"/>
    </source>
</evidence>
<dbReference type="OrthoDB" id="446809at2759"/>
<dbReference type="InterPro" id="IPR036291">
    <property type="entry name" value="NAD(P)-bd_dom_sf"/>
</dbReference>
<dbReference type="EMBL" id="JAGMWT010000001">
    <property type="protein sequence ID" value="KAH7139102.1"/>
    <property type="molecule type" value="Genomic_DNA"/>
</dbReference>
<feature type="domain" description="Gfo/Idh/MocA-like oxidoreductase C-terminal" evidence="2">
    <location>
        <begin position="142"/>
        <end position="349"/>
    </location>
</feature>